<name>A0A177WGW0_BATDL</name>
<dbReference type="PROSITE" id="PS51767">
    <property type="entry name" value="PEPTIDASE_A1"/>
    <property type="match status" value="1"/>
</dbReference>
<comment type="similarity">
    <text evidence="1">Belongs to the peptidase A1 family.</text>
</comment>
<evidence type="ECO:0000313" key="10">
    <source>
        <dbReference type="Proteomes" id="UP000077115"/>
    </source>
</evidence>
<gene>
    <name evidence="9" type="ORF">BDEG_23211</name>
</gene>
<reference evidence="9 10" key="2">
    <citation type="submission" date="2016-05" db="EMBL/GenBank/DDBJ databases">
        <title>Lineage-specific infection strategies underlie the spectrum of fungal disease in amphibians.</title>
        <authorList>
            <person name="Cuomo C.A."/>
            <person name="Farrer R.A."/>
            <person name="James T."/>
            <person name="Longcore J."/>
            <person name="Birren B."/>
        </authorList>
    </citation>
    <scope>NUCLEOTIDE SEQUENCE [LARGE SCALE GENOMIC DNA]</scope>
    <source>
        <strain evidence="9 10">JEL423</strain>
    </source>
</reference>
<evidence type="ECO:0000259" key="8">
    <source>
        <dbReference type="PROSITE" id="PS51767"/>
    </source>
</evidence>
<feature type="domain" description="Peptidase A1" evidence="8">
    <location>
        <begin position="38"/>
        <end position="385"/>
    </location>
</feature>
<dbReference type="GO" id="GO:0004190">
    <property type="term" value="F:aspartic-type endopeptidase activity"/>
    <property type="evidence" value="ECO:0007669"/>
    <property type="project" value="UniProtKB-KW"/>
</dbReference>
<dbReference type="PANTHER" id="PTHR47965:SF12">
    <property type="entry name" value="ASPARTIC PROTEINASE 3-RELATED"/>
    <property type="match status" value="1"/>
</dbReference>
<dbReference type="Proteomes" id="UP000077115">
    <property type="component" value="Unassembled WGS sequence"/>
</dbReference>
<dbReference type="VEuPathDB" id="FungiDB:BDEG_23211"/>
<dbReference type="PANTHER" id="PTHR47965">
    <property type="entry name" value="ASPARTYL PROTEASE-RELATED"/>
    <property type="match status" value="1"/>
</dbReference>
<evidence type="ECO:0000313" key="9">
    <source>
        <dbReference type="EMBL" id="OAJ39358.1"/>
    </source>
</evidence>
<evidence type="ECO:0000256" key="4">
    <source>
        <dbReference type="ARBA" id="ARBA00022750"/>
    </source>
</evidence>
<evidence type="ECO:0000256" key="6">
    <source>
        <dbReference type="ARBA" id="ARBA00023145"/>
    </source>
</evidence>
<keyword evidence="4" id="KW-0064">Aspartyl protease</keyword>
<dbReference type="InterPro" id="IPR034164">
    <property type="entry name" value="Pepsin-like_dom"/>
</dbReference>
<dbReference type="eggNOG" id="KOG1339">
    <property type="taxonomic scope" value="Eukaryota"/>
</dbReference>
<feature type="chain" id="PRO_5008077630" description="Peptidase A1 domain-containing protein" evidence="7">
    <location>
        <begin position="18"/>
        <end position="453"/>
    </location>
</feature>
<dbReference type="OrthoDB" id="2152801at2759"/>
<keyword evidence="2" id="KW-0645">Protease</keyword>
<protein>
    <recommendedName>
        <fullName evidence="8">Peptidase A1 domain-containing protein</fullName>
    </recommendedName>
</protein>
<evidence type="ECO:0000256" key="2">
    <source>
        <dbReference type="ARBA" id="ARBA00022670"/>
    </source>
</evidence>
<sequence>MLITLECVILALQTVAAVRLALDSPSGITSQSSNRLSKRSPVELGRDADQCFTIKSNVNGVNLNLLVESEAPGIIVPLPSSSDDVGLAIQSISSGEPFIIKYRDKQYKGVTSTAAVTIPGTGITDIKLPVIAVEKQSADSVGIDPEFDGIFGFAYSSLSKYHTSVPAMDVLYNGNTIPNNEIGIQLCPYDMISNSFINIGNTDITAKCGTDGRSVAWVNSPSDDRHTVNIKNILVNGKQVDLPVEFQKKEENGRTLYSVIQTCCTFMHFPRTVVTALSKRKLNKEEIKRIFWEHHAMPRSNFHIDWSKLPSFTIVMFAQTPVTDDNSNSVVKITLGSKDYMQKIDSEKFVFAVTAGPNDYAVLGISFMTRLAVTFDLQNKRIGFAPGCGCEVATDGYPTISNGDQVLWSPSQLPEQPSTSGLGRTSTLRRLSRLGSTLRGTKRSKVSYEKFEG</sequence>
<proteinExistence type="inferred from homology"/>
<dbReference type="SUPFAM" id="SSF50630">
    <property type="entry name" value="Acid proteases"/>
    <property type="match status" value="1"/>
</dbReference>
<dbReference type="EMBL" id="DS022303">
    <property type="protein sequence ID" value="OAJ39358.1"/>
    <property type="molecule type" value="Genomic_DNA"/>
</dbReference>
<evidence type="ECO:0000256" key="3">
    <source>
        <dbReference type="ARBA" id="ARBA00022729"/>
    </source>
</evidence>
<keyword evidence="5" id="KW-0378">Hydrolase</keyword>
<dbReference type="GO" id="GO:0006508">
    <property type="term" value="P:proteolysis"/>
    <property type="evidence" value="ECO:0007669"/>
    <property type="project" value="UniProtKB-KW"/>
</dbReference>
<dbReference type="InterPro" id="IPR021109">
    <property type="entry name" value="Peptidase_aspartic_dom_sf"/>
</dbReference>
<dbReference type="CDD" id="cd05471">
    <property type="entry name" value="pepsin_like"/>
    <property type="match status" value="1"/>
</dbReference>
<feature type="signal peptide" evidence="7">
    <location>
        <begin position="1"/>
        <end position="17"/>
    </location>
</feature>
<accession>A0A177WGW0</accession>
<dbReference type="FunFam" id="2.40.70.10:FF:000132">
    <property type="entry name" value="Uncharacterized protein"/>
    <property type="match status" value="1"/>
</dbReference>
<dbReference type="InterPro" id="IPR001461">
    <property type="entry name" value="Aspartic_peptidase_A1"/>
</dbReference>
<evidence type="ECO:0000256" key="1">
    <source>
        <dbReference type="ARBA" id="ARBA00007447"/>
    </source>
</evidence>
<organism evidence="9 10">
    <name type="scientific">Batrachochytrium dendrobatidis (strain JEL423)</name>
    <dbReference type="NCBI Taxonomy" id="403673"/>
    <lineage>
        <taxon>Eukaryota</taxon>
        <taxon>Fungi</taxon>
        <taxon>Fungi incertae sedis</taxon>
        <taxon>Chytridiomycota</taxon>
        <taxon>Chytridiomycota incertae sedis</taxon>
        <taxon>Chytridiomycetes</taxon>
        <taxon>Rhizophydiales</taxon>
        <taxon>Rhizophydiales incertae sedis</taxon>
        <taxon>Batrachochytrium</taxon>
    </lineage>
</organism>
<keyword evidence="6" id="KW-0865">Zymogen</keyword>
<evidence type="ECO:0000256" key="7">
    <source>
        <dbReference type="SAM" id="SignalP"/>
    </source>
</evidence>
<dbReference type="InterPro" id="IPR033121">
    <property type="entry name" value="PEPTIDASE_A1"/>
</dbReference>
<dbReference type="Gene3D" id="2.40.70.10">
    <property type="entry name" value="Acid Proteases"/>
    <property type="match status" value="2"/>
</dbReference>
<reference evidence="9 10" key="1">
    <citation type="submission" date="2006-10" db="EMBL/GenBank/DDBJ databases">
        <title>The Genome Sequence of Batrachochytrium dendrobatidis JEL423.</title>
        <authorList>
            <consortium name="The Broad Institute Genome Sequencing Platform"/>
            <person name="Birren B."/>
            <person name="Lander E."/>
            <person name="Galagan J."/>
            <person name="Cuomo C."/>
            <person name="Devon K."/>
            <person name="Jaffe D."/>
            <person name="Butler J."/>
            <person name="Alvarez P."/>
            <person name="Gnerre S."/>
            <person name="Grabherr M."/>
            <person name="Kleber M."/>
            <person name="Mauceli E."/>
            <person name="Brockman W."/>
            <person name="Young S."/>
            <person name="LaButti K."/>
            <person name="Sykes S."/>
            <person name="DeCaprio D."/>
            <person name="Crawford M."/>
            <person name="Koehrsen M."/>
            <person name="Engels R."/>
            <person name="Montgomery P."/>
            <person name="Pearson M."/>
            <person name="Howarth C."/>
            <person name="Larson L."/>
            <person name="White J."/>
            <person name="O'Leary S."/>
            <person name="Kodira C."/>
            <person name="Zeng Q."/>
            <person name="Yandava C."/>
            <person name="Alvarado L."/>
            <person name="Longcore J."/>
            <person name="James T."/>
        </authorList>
    </citation>
    <scope>NUCLEOTIDE SEQUENCE [LARGE SCALE GENOMIC DNA]</scope>
    <source>
        <strain evidence="9 10">JEL423</strain>
    </source>
</reference>
<dbReference type="AlphaFoldDB" id="A0A177WGW0"/>
<evidence type="ECO:0000256" key="5">
    <source>
        <dbReference type="ARBA" id="ARBA00022801"/>
    </source>
</evidence>
<dbReference type="Pfam" id="PF00026">
    <property type="entry name" value="Asp"/>
    <property type="match status" value="1"/>
</dbReference>
<keyword evidence="3 7" id="KW-0732">Signal</keyword>
<dbReference type="FunFam" id="2.40.70.10:FF:000017">
    <property type="entry name" value="Uncharacterized protein"/>
    <property type="match status" value="1"/>
</dbReference>